<dbReference type="PANTHER" id="PTHR43794:SF11">
    <property type="entry name" value="AMIDOHYDROLASE-RELATED DOMAIN-CONTAINING PROTEIN"/>
    <property type="match status" value="1"/>
</dbReference>
<dbReference type="GO" id="GO:0046872">
    <property type="term" value="F:metal ion binding"/>
    <property type="evidence" value="ECO:0007669"/>
    <property type="project" value="UniProtKB-KW"/>
</dbReference>
<dbReference type="InterPro" id="IPR050287">
    <property type="entry name" value="MTA/SAH_deaminase"/>
</dbReference>
<dbReference type="Gene3D" id="2.30.40.10">
    <property type="entry name" value="Urease, subunit C, domain 1"/>
    <property type="match status" value="1"/>
</dbReference>
<proteinExistence type="predicted"/>
<keyword evidence="3" id="KW-0862">Zinc</keyword>
<dbReference type="AlphaFoldDB" id="K1SIY6"/>
<dbReference type="SUPFAM" id="SSF51338">
    <property type="entry name" value="Composite domain of metallo-dependent hydrolases"/>
    <property type="match status" value="1"/>
</dbReference>
<gene>
    <name evidence="5" type="ORF">LEA_12777</name>
</gene>
<dbReference type="InterPro" id="IPR011059">
    <property type="entry name" value="Metal-dep_hydrolase_composite"/>
</dbReference>
<feature type="domain" description="Aminodeoxyfutalosine deaminase/Imidazolonepropionase-like composite" evidence="4">
    <location>
        <begin position="22"/>
        <end position="47"/>
    </location>
</feature>
<dbReference type="EMBL" id="AJWY01008655">
    <property type="protein sequence ID" value="EKC60612.1"/>
    <property type="molecule type" value="Genomic_DNA"/>
</dbReference>
<name>K1SIY6_9ZZZZ</name>
<feature type="non-terminal residue" evidence="5">
    <location>
        <position position="74"/>
    </location>
</feature>
<reference evidence="5" key="1">
    <citation type="journal article" date="2013" name="Environ. Microbiol.">
        <title>Microbiota from the distal guts of lean and obese adolescents exhibit partial functional redundancy besides clear differences in community structure.</title>
        <authorList>
            <person name="Ferrer M."/>
            <person name="Ruiz A."/>
            <person name="Lanza F."/>
            <person name="Haange S.B."/>
            <person name="Oberbach A."/>
            <person name="Till H."/>
            <person name="Bargiela R."/>
            <person name="Campoy C."/>
            <person name="Segura M.T."/>
            <person name="Richter M."/>
            <person name="von Bergen M."/>
            <person name="Seifert J."/>
            <person name="Suarez A."/>
        </authorList>
    </citation>
    <scope>NUCLEOTIDE SEQUENCE</scope>
</reference>
<evidence type="ECO:0000256" key="2">
    <source>
        <dbReference type="ARBA" id="ARBA00022801"/>
    </source>
</evidence>
<dbReference type="PANTHER" id="PTHR43794">
    <property type="entry name" value="AMINOHYDROLASE SSNA-RELATED"/>
    <property type="match status" value="1"/>
</dbReference>
<evidence type="ECO:0000256" key="1">
    <source>
        <dbReference type="ARBA" id="ARBA00022723"/>
    </source>
</evidence>
<keyword evidence="1" id="KW-0479">Metal-binding</keyword>
<evidence type="ECO:0000313" key="5">
    <source>
        <dbReference type="EMBL" id="EKC60612.1"/>
    </source>
</evidence>
<evidence type="ECO:0000259" key="4">
    <source>
        <dbReference type="Pfam" id="PF22039"/>
    </source>
</evidence>
<keyword evidence="2" id="KW-0378">Hydrolase</keyword>
<evidence type="ECO:0000256" key="3">
    <source>
        <dbReference type="ARBA" id="ARBA00022833"/>
    </source>
</evidence>
<organism evidence="5">
    <name type="scientific">human gut metagenome</name>
    <dbReference type="NCBI Taxonomy" id="408170"/>
    <lineage>
        <taxon>unclassified sequences</taxon>
        <taxon>metagenomes</taxon>
        <taxon>organismal metagenomes</taxon>
    </lineage>
</organism>
<dbReference type="Gene3D" id="3.20.20.140">
    <property type="entry name" value="Metal-dependent hydrolases"/>
    <property type="match status" value="1"/>
</dbReference>
<dbReference type="Pfam" id="PF22039">
    <property type="entry name" value="HUTI_composite_bact"/>
    <property type="match status" value="1"/>
</dbReference>
<accession>K1SIY6</accession>
<protein>
    <submittedName>
        <fullName evidence="5">Selenium metabolism protein SsnA</fullName>
    </submittedName>
</protein>
<dbReference type="GO" id="GO:0016810">
    <property type="term" value="F:hydrolase activity, acting on carbon-nitrogen (but not peptide) bonds"/>
    <property type="evidence" value="ECO:0007669"/>
    <property type="project" value="InterPro"/>
</dbReference>
<sequence>MLLVANGSVFTRNAQAPFIPNGAVAIDGDTIVEVGPECELKAKYPDAEYVDAQGNLIMPGLINCHTHIYSVWLA</sequence>
<comment type="caution">
    <text evidence="5">The sequence shown here is derived from an EMBL/GenBank/DDBJ whole genome shotgun (WGS) entry which is preliminary data.</text>
</comment>
<dbReference type="InterPro" id="IPR054418">
    <property type="entry name" value="MQNX/HUTI_composite_N"/>
</dbReference>